<dbReference type="GeneID" id="63793934"/>
<evidence type="ECO:0000313" key="2">
    <source>
        <dbReference type="Proteomes" id="UP000249363"/>
    </source>
</evidence>
<name>A0A364KYR8_TALAM</name>
<dbReference type="RefSeq" id="XP_040733222.1">
    <property type="nucleotide sequence ID" value="XM_040877114.1"/>
</dbReference>
<dbReference type="EMBL" id="MIKG01000008">
    <property type="protein sequence ID" value="RAO68706.1"/>
    <property type="molecule type" value="Genomic_DNA"/>
</dbReference>
<dbReference type="GO" id="GO:0061671">
    <property type="term" value="C:Cbp3p-Cbp6 complex"/>
    <property type="evidence" value="ECO:0007669"/>
    <property type="project" value="InterPro"/>
</dbReference>
<keyword evidence="2" id="KW-1185">Reference proteome</keyword>
<dbReference type="GO" id="GO:0034551">
    <property type="term" value="P:mitochondrial respiratory chain complex III assembly"/>
    <property type="evidence" value="ECO:0007669"/>
    <property type="project" value="TreeGrafter"/>
</dbReference>
<reference evidence="1 2" key="1">
    <citation type="journal article" date="2017" name="Biotechnol. Biofuels">
        <title>Differential beta-glucosidase expression as a function of carbon source availability in Talaromyces amestolkiae: a genomic and proteomic approach.</title>
        <authorList>
            <person name="de Eugenio L.I."/>
            <person name="Mendez-Liter J.A."/>
            <person name="Nieto-Dominguez M."/>
            <person name="Alonso L."/>
            <person name="Gil-Munoz J."/>
            <person name="Barriuso J."/>
            <person name="Prieto A."/>
            <person name="Martinez M.J."/>
        </authorList>
    </citation>
    <scope>NUCLEOTIDE SEQUENCE [LARGE SCALE GENOMIC DNA]</scope>
    <source>
        <strain evidence="1 2">CIB</strain>
    </source>
</reference>
<dbReference type="AlphaFoldDB" id="A0A364KYR8"/>
<accession>A0A364KYR8</accession>
<comment type="caution">
    <text evidence="1">The sequence shown here is derived from an EMBL/GenBank/DDBJ whole genome shotgun (WGS) entry which is preliminary data.</text>
</comment>
<dbReference type="Pfam" id="PF20180">
    <property type="entry name" value="UQCC2_CBP6"/>
    <property type="match status" value="1"/>
</dbReference>
<dbReference type="GO" id="GO:0043022">
    <property type="term" value="F:ribosome binding"/>
    <property type="evidence" value="ECO:0007669"/>
    <property type="project" value="InterPro"/>
</dbReference>
<dbReference type="STRING" id="1196081.A0A364KYR8"/>
<evidence type="ECO:0000313" key="1">
    <source>
        <dbReference type="EMBL" id="RAO68706.1"/>
    </source>
</evidence>
<dbReference type="PANTHER" id="PTHR28250">
    <property type="entry name" value="CYTOCHROME B PRE-MRNA-PROCESSING PROTEIN 6"/>
    <property type="match status" value="1"/>
</dbReference>
<dbReference type="InterPro" id="IPR037653">
    <property type="entry name" value="Cbp6"/>
</dbReference>
<dbReference type="Proteomes" id="UP000249363">
    <property type="component" value="Unassembled WGS sequence"/>
</dbReference>
<dbReference type="OrthoDB" id="2107880at2759"/>
<dbReference type="PANTHER" id="PTHR28250:SF1">
    <property type="entry name" value="CYTOCHROME B PRE-MRNA-PROCESSING PROTEIN 6"/>
    <property type="match status" value="1"/>
</dbReference>
<proteinExistence type="predicted"/>
<sequence length="115" mass="13175">MSKTPQTISSRLAHLIKAWPTDPIRPASVSVQSYLQARLPKTETEAPQISQSSVIALTNLLNDQYSKQYPLPQKLRHPASNPTHYDDVVREFEEAPNRNWWGRVQKRLGGMLRLK</sequence>
<protein>
    <submittedName>
        <fullName evidence="1">Uncharacterized protein</fullName>
    </submittedName>
</protein>
<organism evidence="1 2">
    <name type="scientific">Talaromyces amestolkiae</name>
    <dbReference type="NCBI Taxonomy" id="1196081"/>
    <lineage>
        <taxon>Eukaryota</taxon>
        <taxon>Fungi</taxon>
        <taxon>Dikarya</taxon>
        <taxon>Ascomycota</taxon>
        <taxon>Pezizomycotina</taxon>
        <taxon>Eurotiomycetes</taxon>
        <taxon>Eurotiomycetidae</taxon>
        <taxon>Eurotiales</taxon>
        <taxon>Trichocomaceae</taxon>
        <taxon>Talaromyces</taxon>
        <taxon>Talaromyces sect. Talaromyces</taxon>
    </lineage>
</organism>
<gene>
    <name evidence="1" type="ORF">BHQ10_004718</name>
</gene>